<dbReference type="GO" id="GO:0005737">
    <property type="term" value="C:cytoplasm"/>
    <property type="evidence" value="ECO:0007669"/>
    <property type="project" value="TreeGrafter"/>
</dbReference>
<dbReference type="GO" id="GO:0004364">
    <property type="term" value="F:glutathione transferase activity"/>
    <property type="evidence" value="ECO:0007669"/>
    <property type="project" value="TreeGrafter"/>
</dbReference>
<keyword evidence="3" id="KW-1185">Reference proteome</keyword>
<dbReference type="SFLD" id="SFLDG00358">
    <property type="entry name" value="Main_(cytGST)"/>
    <property type="match status" value="1"/>
</dbReference>
<evidence type="ECO:0000259" key="1">
    <source>
        <dbReference type="PROSITE" id="PS50404"/>
    </source>
</evidence>
<dbReference type="GO" id="GO:0006749">
    <property type="term" value="P:glutathione metabolic process"/>
    <property type="evidence" value="ECO:0007669"/>
    <property type="project" value="TreeGrafter"/>
</dbReference>
<dbReference type="Proteomes" id="UP000479190">
    <property type="component" value="Unassembled WGS sequence"/>
</dbReference>
<reference evidence="2 3" key="1">
    <citation type="submission" date="2020-02" db="EMBL/GenBank/DDBJ databases">
        <authorList>
            <person name="Ferguson B K."/>
        </authorList>
    </citation>
    <scope>NUCLEOTIDE SEQUENCE [LARGE SCALE GENOMIC DNA]</scope>
</reference>
<accession>A0A6H5IQD3</accession>
<dbReference type="InterPro" id="IPR051369">
    <property type="entry name" value="GST_Theta"/>
</dbReference>
<organism evidence="2 3">
    <name type="scientific">Trichogramma brassicae</name>
    <dbReference type="NCBI Taxonomy" id="86971"/>
    <lineage>
        <taxon>Eukaryota</taxon>
        <taxon>Metazoa</taxon>
        <taxon>Ecdysozoa</taxon>
        <taxon>Arthropoda</taxon>
        <taxon>Hexapoda</taxon>
        <taxon>Insecta</taxon>
        <taxon>Pterygota</taxon>
        <taxon>Neoptera</taxon>
        <taxon>Endopterygota</taxon>
        <taxon>Hymenoptera</taxon>
        <taxon>Apocrita</taxon>
        <taxon>Proctotrupomorpha</taxon>
        <taxon>Chalcidoidea</taxon>
        <taxon>Trichogrammatidae</taxon>
        <taxon>Trichogramma</taxon>
    </lineage>
</organism>
<dbReference type="FunFam" id="3.40.30.10:FF:000176">
    <property type="entry name" value="Glutathione S-transferase theta-1"/>
    <property type="match status" value="1"/>
</dbReference>
<dbReference type="PANTHER" id="PTHR43917">
    <property type="match status" value="1"/>
</dbReference>
<dbReference type="InterPro" id="IPR040079">
    <property type="entry name" value="Glutathione_S-Trfase"/>
</dbReference>
<gene>
    <name evidence="2" type="ORF">TBRA_LOCUS8709</name>
</gene>
<evidence type="ECO:0000313" key="2">
    <source>
        <dbReference type="EMBL" id="CAB0036864.1"/>
    </source>
</evidence>
<dbReference type="PROSITE" id="PS50404">
    <property type="entry name" value="GST_NTER"/>
    <property type="match status" value="2"/>
</dbReference>
<evidence type="ECO:0000313" key="3">
    <source>
        <dbReference type="Proteomes" id="UP000479190"/>
    </source>
</evidence>
<protein>
    <recommendedName>
        <fullName evidence="1">GST N-terminal domain-containing protein</fullName>
    </recommendedName>
</protein>
<feature type="domain" description="GST N-terminal" evidence="1">
    <location>
        <begin position="79"/>
        <end position="165"/>
    </location>
</feature>
<dbReference type="CDD" id="cd03050">
    <property type="entry name" value="GST_N_Theta"/>
    <property type="match status" value="1"/>
</dbReference>
<dbReference type="AlphaFoldDB" id="A0A6H5IQD3"/>
<proteinExistence type="predicted"/>
<dbReference type="InterPro" id="IPR004045">
    <property type="entry name" value="Glutathione_S-Trfase_N"/>
</dbReference>
<feature type="domain" description="GST N-terminal" evidence="1">
    <location>
        <begin position="1"/>
        <end position="82"/>
    </location>
</feature>
<dbReference type="InterPro" id="IPR040075">
    <property type="entry name" value="GST_N_Theta"/>
</dbReference>
<sequence length="231" mass="26486">MSLKLYHDLLSQPARALYIFLKQTGTPFESVFVNLMKGEHLKPGFAKLNAFKQIPIIEHDGFVLTESVAILRYLCREFKVDDHWYPKESKAQARVDEFLEWQHMGLRLHLVSYVRTKLVKREHDNAEFEKINVFKKVPAIAHDGFNVMESVAILRYLCREFKVADHWYPRGGLEGPGSRRRVPRVAALEREKAFGRLLDRQGHLADAYRPAIASRGIGTIDEGHGCLSGSN</sequence>
<dbReference type="PANTHER" id="PTHR43917:SF8">
    <property type="entry name" value="GH16740P-RELATED"/>
    <property type="match status" value="1"/>
</dbReference>
<dbReference type="SUPFAM" id="SSF52833">
    <property type="entry name" value="Thioredoxin-like"/>
    <property type="match status" value="2"/>
</dbReference>
<dbReference type="InterPro" id="IPR036249">
    <property type="entry name" value="Thioredoxin-like_sf"/>
</dbReference>
<dbReference type="Gene3D" id="3.40.30.10">
    <property type="entry name" value="Glutaredoxin"/>
    <property type="match status" value="2"/>
</dbReference>
<name>A0A6H5IQD3_9HYME</name>
<dbReference type="CDD" id="cd00570">
    <property type="entry name" value="GST_N_family"/>
    <property type="match status" value="1"/>
</dbReference>
<dbReference type="EMBL" id="CADCXV010000831">
    <property type="protein sequence ID" value="CAB0036864.1"/>
    <property type="molecule type" value="Genomic_DNA"/>
</dbReference>
<dbReference type="Pfam" id="PF02798">
    <property type="entry name" value="GST_N"/>
    <property type="match status" value="2"/>
</dbReference>
<dbReference type="OrthoDB" id="422574at2759"/>
<dbReference type="SFLD" id="SFLDS00019">
    <property type="entry name" value="Glutathione_Transferase_(cytos"/>
    <property type="match status" value="1"/>
</dbReference>